<sequence>MATGRRLVFVALGDSLTSGFQPYDPSRPLEYGIPYTDFLDNLIITELSKRGTEDMDVYVVNLGMNGDTTRGMLGRFNRQ</sequence>
<name>X0TCK8_9ZZZZ</name>
<comment type="caution">
    <text evidence="1">The sequence shown here is derived from an EMBL/GenBank/DDBJ whole genome shotgun (WGS) entry which is preliminary data.</text>
</comment>
<gene>
    <name evidence="1" type="ORF">S01H1_08093</name>
</gene>
<dbReference type="Gene3D" id="3.40.50.1110">
    <property type="entry name" value="SGNH hydrolase"/>
    <property type="match status" value="1"/>
</dbReference>
<dbReference type="AlphaFoldDB" id="X0TCK8"/>
<evidence type="ECO:0008006" key="2">
    <source>
        <dbReference type="Google" id="ProtNLM"/>
    </source>
</evidence>
<accession>X0TCK8</accession>
<reference evidence="1" key="1">
    <citation type="journal article" date="2014" name="Front. Microbiol.">
        <title>High frequency of phylogenetically diverse reductive dehalogenase-homologous genes in deep subseafloor sedimentary metagenomes.</title>
        <authorList>
            <person name="Kawai M."/>
            <person name="Futagami T."/>
            <person name="Toyoda A."/>
            <person name="Takaki Y."/>
            <person name="Nishi S."/>
            <person name="Hori S."/>
            <person name="Arai W."/>
            <person name="Tsubouchi T."/>
            <person name="Morono Y."/>
            <person name="Uchiyama I."/>
            <person name="Ito T."/>
            <person name="Fujiyama A."/>
            <person name="Inagaki F."/>
            <person name="Takami H."/>
        </authorList>
    </citation>
    <scope>NUCLEOTIDE SEQUENCE</scope>
    <source>
        <strain evidence="1">Expedition CK06-06</strain>
    </source>
</reference>
<feature type="non-terminal residue" evidence="1">
    <location>
        <position position="79"/>
    </location>
</feature>
<protein>
    <recommendedName>
        <fullName evidence="2">SGNH hydrolase-type esterase domain-containing protein</fullName>
    </recommendedName>
</protein>
<proteinExistence type="predicted"/>
<evidence type="ECO:0000313" key="1">
    <source>
        <dbReference type="EMBL" id="GAF73810.1"/>
    </source>
</evidence>
<dbReference type="InterPro" id="IPR036514">
    <property type="entry name" value="SGNH_hydro_sf"/>
</dbReference>
<dbReference type="SUPFAM" id="SSF52266">
    <property type="entry name" value="SGNH hydrolase"/>
    <property type="match status" value="1"/>
</dbReference>
<dbReference type="EMBL" id="BARS01004152">
    <property type="protein sequence ID" value="GAF73810.1"/>
    <property type="molecule type" value="Genomic_DNA"/>
</dbReference>
<organism evidence="1">
    <name type="scientific">marine sediment metagenome</name>
    <dbReference type="NCBI Taxonomy" id="412755"/>
    <lineage>
        <taxon>unclassified sequences</taxon>
        <taxon>metagenomes</taxon>
        <taxon>ecological metagenomes</taxon>
    </lineage>
</organism>